<evidence type="ECO:0000256" key="2">
    <source>
        <dbReference type="PROSITE-ProRule" id="PRU00335"/>
    </source>
</evidence>
<dbReference type="EMBL" id="CP000441">
    <property type="protein sequence ID" value="ABI89246.1"/>
    <property type="molecule type" value="Genomic_DNA"/>
</dbReference>
<dbReference type="AlphaFoldDB" id="Q0B9C7"/>
<dbReference type="GO" id="GO:0000976">
    <property type="term" value="F:transcription cis-regulatory region binding"/>
    <property type="evidence" value="ECO:0007669"/>
    <property type="project" value="TreeGrafter"/>
</dbReference>
<dbReference type="SUPFAM" id="SSF46689">
    <property type="entry name" value="Homeodomain-like"/>
    <property type="match status" value="1"/>
</dbReference>
<dbReference type="InterPro" id="IPR036271">
    <property type="entry name" value="Tet_transcr_reg_TetR-rel_C_sf"/>
</dbReference>
<dbReference type="PROSITE" id="PS50977">
    <property type="entry name" value="HTH_TETR_2"/>
    <property type="match status" value="1"/>
</dbReference>
<dbReference type="PANTHER" id="PTHR30055">
    <property type="entry name" value="HTH-TYPE TRANSCRIPTIONAL REGULATOR RUTR"/>
    <property type="match status" value="1"/>
</dbReference>
<evidence type="ECO:0000313" key="6">
    <source>
        <dbReference type="Proteomes" id="UP000000662"/>
    </source>
</evidence>
<evidence type="ECO:0000256" key="3">
    <source>
        <dbReference type="SAM" id="MobiDB-lite"/>
    </source>
</evidence>
<proteinExistence type="predicted"/>
<dbReference type="InterPro" id="IPR050109">
    <property type="entry name" value="HTH-type_TetR-like_transc_reg"/>
</dbReference>
<gene>
    <name evidence="5" type="ordered locus">Bamb_3692</name>
</gene>
<dbReference type="Gene3D" id="1.10.357.10">
    <property type="entry name" value="Tetracycline Repressor, domain 2"/>
    <property type="match status" value="1"/>
</dbReference>
<dbReference type="eggNOG" id="COG1309">
    <property type="taxonomic scope" value="Bacteria"/>
</dbReference>
<dbReference type="InterPro" id="IPR001647">
    <property type="entry name" value="HTH_TetR"/>
</dbReference>
<feature type="domain" description="HTH tetR-type" evidence="4">
    <location>
        <begin position="32"/>
        <end position="92"/>
    </location>
</feature>
<dbReference type="PANTHER" id="PTHR30055:SF223">
    <property type="entry name" value="HTH-TYPE TRANSCRIPTIONAL REGULATOR UIDR"/>
    <property type="match status" value="1"/>
</dbReference>
<keyword evidence="6" id="KW-1185">Reference proteome</keyword>
<dbReference type="InterPro" id="IPR009057">
    <property type="entry name" value="Homeodomain-like_sf"/>
</dbReference>
<sequence>MKLTNSSISVVCMNAKSTVARPRGRRPSVEDFDLRDHMLDVAIQLFAEHGIAATTVAQIAAAAGVTSAMVHYYFTNREQLLDAIVEERLAQVIAFVWRPTAPQIENDPFALVAELVDRFFDVTHRMPWLPSIWLREIVHEGGLLRERMVRRIPLEHVGRFAERIRAAQQAGTLNPSLEPAFLFHSIIALVMLPLATAKLWQSARGLPPIDRDVLHRHVRALLGSGMQPPVTAPDAHSRAPRRPS</sequence>
<dbReference type="PRINTS" id="PR00455">
    <property type="entry name" value="HTHTETR"/>
</dbReference>
<dbReference type="Pfam" id="PF00440">
    <property type="entry name" value="TetR_N"/>
    <property type="match status" value="1"/>
</dbReference>
<keyword evidence="1 2" id="KW-0238">DNA-binding</keyword>
<feature type="DNA-binding region" description="H-T-H motif" evidence="2">
    <location>
        <begin position="55"/>
        <end position="74"/>
    </location>
</feature>
<feature type="region of interest" description="Disordered" evidence="3">
    <location>
        <begin position="224"/>
        <end position="244"/>
    </location>
</feature>
<protein>
    <submittedName>
        <fullName evidence="5">Transcriptional regulator, TetR family</fullName>
    </submittedName>
</protein>
<evidence type="ECO:0000259" key="4">
    <source>
        <dbReference type="PROSITE" id="PS50977"/>
    </source>
</evidence>
<name>Q0B9C7_BURCM</name>
<dbReference type="GO" id="GO:0003700">
    <property type="term" value="F:DNA-binding transcription factor activity"/>
    <property type="evidence" value="ECO:0007669"/>
    <property type="project" value="TreeGrafter"/>
</dbReference>
<dbReference type="SUPFAM" id="SSF48498">
    <property type="entry name" value="Tetracyclin repressor-like, C-terminal domain"/>
    <property type="match status" value="1"/>
</dbReference>
<reference evidence="5" key="1">
    <citation type="submission" date="2006-08" db="EMBL/GenBank/DDBJ databases">
        <title>Complete sequence of Chromosome 2 of Burkholderia cepacia AMMD.</title>
        <authorList>
            <consortium name="US DOE Joint Genome Institute"/>
            <person name="Copeland A."/>
            <person name="Lucas S."/>
            <person name="Lapidus A."/>
            <person name="Barry K."/>
            <person name="Detter J.C."/>
            <person name="Glavina del Rio T."/>
            <person name="Hammon N."/>
            <person name="Israni S."/>
            <person name="Pitluck S."/>
            <person name="Bruce D."/>
            <person name="Chain P."/>
            <person name="Malfatti S."/>
            <person name="Shin M."/>
            <person name="Vergez L."/>
            <person name="Schmutz J."/>
            <person name="Larimer F."/>
            <person name="Land M."/>
            <person name="Hauser L."/>
            <person name="Kyrpides N."/>
            <person name="Kim E."/>
            <person name="Parke J."/>
            <person name="Coenye T."/>
            <person name="Konstantinidis K."/>
            <person name="Ramette A."/>
            <person name="Tiedje J."/>
            <person name="Richardson P."/>
        </authorList>
    </citation>
    <scope>NUCLEOTIDE SEQUENCE</scope>
    <source>
        <strain evidence="5">AMMD</strain>
    </source>
</reference>
<evidence type="ECO:0000313" key="5">
    <source>
        <dbReference type="EMBL" id="ABI89246.1"/>
    </source>
</evidence>
<dbReference type="Proteomes" id="UP000000662">
    <property type="component" value="Chromosome 2"/>
</dbReference>
<evidence type="ECO:0000256" key="1">
    <source>
        <dbReference type="ARBA" id="ARBA00023125"/>
    </source>
</evidence>
<dbReference type="KEGG" id="bam:Bamb_3692"/>
<accession>Q0B9C7</accession>
<organism evidence="5 6">
    <name type="scientific">Burkholderia ambifaria (strain ATCC BAA-244 / DSM 16087 / CCUG 44356 / LMG 19182 / AMMD)</name>
    <name type="common">Burkholderia cepacia (strain AMMD)</name>
    <dbReference type="NCBI Taxonomy" id="339670"/>
    <lineage>
        <taxon>Bacteria</taxon>
        <taxon>Pseudomonadati</taxon>
        <taxon>Pseudomonadota</taxon>
        <taxon>Betaproteobacteria</taxon>
        <taxon>Burkholderiales</taxon>
        <taxon>Burkholderiaceae</taxon>
        <taxon>Burkholderia</taxon>
        <taxon>Burkholderia cepacia complex</taxon>
    </lineage>
</organism>